<evidence type="ECO:0000256" key="11">
    <source>
        <dbReference type="HAMAP-Rule" id="MF_00123"/>
    </source>
</evidence>
<evidence type="ECO:0000259" key="13">
    <source>
        <dbReference type="SMART" id="SM00836"/>
    </source>
</evidence>
<dbReference type="PANTHER" id="PTHR11956">
    <property type="entry name" value="ARGINYL-TRNA SYNTHETASE"/>
    <property type="match status" value="1"/>
</dbReference>
<dbReference type="EMBL" id="FLUQ01000001">
    <property type="protein sequence ID" value="SBV95260.1"/>
    <property type="molecule type" value="Genomic_DNA"/>
</dbReference>
<dbReference type="PROSITE" id="PS00178">
    <property type="entry name" value="AA_TRNA_LIGASE_I"/>
    <property type="match status" value="1"/>
</dbReference>
<evidence type="ECO:0000256" key="9">
    <source>
        <dbReference type="ARBA" id="ARBA00023146"/>
    </source>
</evidence>
<dbReference type="Pfam" id="PF03485">
    <property type="entry name" value="Arg_tRNA_synt_N"/>
    <property type="match status" value="1"/>
</dbReference>
<dbReference type="GO" id="GO:0005737">
    <property type="term" value="C:cytoplasm"/>
    <property type="evidence" value="ECO:0007669"/>
    <property type="project" value="UniProtKB-SubCell"/>
</dbReference>
<gene>
    <name evidence="11 15" type="primary">argS</name>
    <name evidence="15" type="ORF">KL86DPRO_10839</name>
</gene>
<evidence type="ECO:0000256" key="12">
    <source>
        <dbReference type="RuleBase" id="RU363038"/>
    </source>
</evidence>
<dbReference type="InterPro" id="IPR008909">
    <property type="entry name" value="DALR_anticod-bd"/>
</dbReference>
<dbReference type="CDD" id="cd00671">
    <property type="entry name" value="ArgRS_core"/>
    <property type="match status" value="1"/>
</dbReference>
<keyword evidence="5 11" id="KW-0436">Ligase</keyword>
<keyword evidence="7 11" id="KW-0067">ATP-binding</keyword>
<dbReference type="SMART" id="SM00836">
    <property type="entry name" value="DALR_1"/>
    <property type="match status" value="1"/>
</dbReference>
<evidence type="ECO:0000256" key="4">
    <source>
        <dbReference type="ARBA" id="ARBA00022490"/>
    </source>
</evidence>
<comment type="subunit">
    <text evidence="3 11">Monomer.</text>
</comment>
<feature type="short sequence motif" description="'HIGH' region" evidence="11">
    <location>
        <begin position="125"/>
        <end position="135"/>
    </location>
</feature>
<dbReference type="SUPFAM" id="SSF55190">
    <property type="entry name" value="Arginyl-tRNA synthetase (ArgRS), N-terminal 'additional' domain"/>
    <property type="match status" value="1"/>
</dbReference>
<dbReference type="InterPro" id="IPR036695">
    <property type="entry name" value="Arg-tRNA-synth_N_sf"/>
</dbReference>
<dbReference type="Gene3D" id="3.40.50.620">
    <property type="entry name" value="HUPs"/>
    <property type="match status" value="1"/>
</dbReference>
<dbReference type="NCBIfam" id="TIGR00456">
    <property type="entry name" value="argS"/>
    <property type="match status" value="1"/>
</dbReference>
<evidence type="ECO:0000256" key="2">
    <source>
        <dbReference type="ARBA" id="ARBA00005594"/>
    </source>
</evidence>
<feature type="domain" description="DALR anticodon binding" evidence="13">
    <location>
        <begin position="429"/>
        <end position="550"/>
    </location>
</feature>
<dbReference type="HAMAP" id="MF_00123">
    <property type="entry name" value="Arg_tRNA_synth"/>
    <property type="match status" value="1"/>
</dbReference>
<evidence type="ECO:0000259" key="14">
    <source>
        <dbReference type="SMART" id="SM01016"/>
    </source>
</evidence>
<comment type="similarity">
    <text evidence="2 11 12">Belongs to the class-I aminoacyl-tRNA synthetase family.</text>
</comment>
<evidence type="ECO:0000256" key="3">
    <source>
        <dbReference type="ARBA" id="ARBA00011245"/>
    </source>
</evidence>
<accession>A0A212J747</accession>
<name>A0A212J747_9DELT</name>
<keyword evidence="9 11" id="KW-0030">Aminoacyl-tRNA synthetase</keyword>
<evidence type="ECO:0000313" key="15">
    <source>
        <dbReference type="EMBL" id="SBV95260.1"/>
    </source>
</evidence>
<evidence type="ECO:0000256" key="8">
    <source>
        <dbReference type="ARBA" id="ARBA00022917"/>
    </source>
</evidence>
<dbReference type="GO" id="GO:0006420">
    <property type="term" value="P:arginyl-tRNA aminoacylation"/>
    <property type="evidence" value="ECO:0007669"/>
    <property type="project" value="UniProtKB-UniRule"/>
</dbReference>
<feature type="domain" description="Arginyl tRNA synthetase N-terminal" evidence="14">
    <location>
        <begin position="1"/>
        <end position="88"/>
    </location>
</feature>
<evidence type="ECO:0000256" key="6">
    <source>
        <dbReference type="ARBA" id="ARBA00022741"/>
    </source>
</evidence>
<keyword evidence="8 11" id="KW-0648">Protein biosynthesis</keyword>
<keyword evidence="4 11" id="KW-0963">Cytoplasm</keyword>
<dbReference type="Pfam" id="PF00750">
    <property type="entry name" value="tRNA-synt_1d"/>
    <property type="match status" value="1"/>
</dbReference>
<protein>
    <recommendedName>
        <fullName evidence="11">Arginine--tRNA ligase</fullName>
        <ecNumber evidence="11">6.1.1.19</ecNumber>
    </recommendedName>
    <alternativeName>
        <fullName evidence="11">Arginyl-tRNA synthetase</fullName>
        <shortName evidence="11">ArgRS</shortName>
    </alternativeName>
</protein>
<dbReference type="GO" id="GO:0005524">
    <property type="term" value="F:ATP binding"/>
    <property type="evidence" value="ECO:0007669"/>
    <property type="project" value="UniProtKB-UniRule"/>
</dbReference>
<dbReference type="Gene3D" id="3.30.1360.70">
    <property type="entry name" value="Arginyl tRNA synthetase N-terminal domain"/>
    <property type="match status" value="1"/>
</dbReference>
<comment type="subcellular location">
    <subcellularLocation>
        <location evidence="1 11">Cytoplasm</location>
    </subcellularLocation>
</comment>
<keyword evidence="6 11" id="KW-0547">Nucleotide-binding</keyword>
<reference evidence="15" key="1">
    <citation type="submission" date="2016-04" db="EMBL/GenBank/DDBJ databases">
        <authorList>
            <person name="Evans L.H."/>
            <person name="Alamgir A."/>
            <person name="Owens N."/>
            <person name="Weber N.D."/>
            <person name="Virtaneva K."/>
            <person name="Barbian K."/>
            <person name="Babar A."/>
            <person name="Rosenke K."/>
        </authorList>
    </citation>
    <scope>NUCLEOTIDE SEQUENCE</scope>
    <source>
        <strain evidence="15">86</strain>
    </source>
</reference>
<dbReference type="InterPro" id="IPR009080">
    <property type="entry name" value="tRNAsynth_Ia_anticodon-bd"/>
</dbReference>
<dbReference type="FunFam" id="1.10.730.10:FF:000008">
    <property type="entry name" value="Arginine--tRNA ligase"/>
    <property type="match status" value="1"/>
</dbReference>
<evidence type="ECO:0000256" key="1">
    <source>
        <dbReference type="ARBA" id="ARBA00004496"/>
    </source>
</evidence>
<dbReference type="InterPro" id="IPR014729">
    <property type="entry name" value="Rossmann-like_a/b/a_fold"/>
</dbReference>
<dbReference type="PRINTS" id="PR01038">
    <property type="entry name" value="TRNASYNTHARG"/>
</dbReference>
<proteinExistence type="inferred from homology"/>
<dbReference type="FunFam" id="3.40.50.620:FF:000062">
    <property type="entry name" value="Arginine--tRNA ligase"/>
    <property type="match status" value="1"/>
</dbReference>
<dbReference type="GO" id="GO:0004814">
    <property type="term" value="F:arginine-tRNA ligase activity"/>
    <property type="evidence" value="ECO:0007669"/>
    <property type="project" value="UniProtKB-UniRule"/>
</dbReference>
<dbReference type="SUPFAM" id="SSF52374">
    <property type="entry name" value="Nucleotidylyl transferase"/>
    <property type="match status" value="1"/>
</dbReference>
<dbReference type="AlphaFoldDB" id="A0A212J747"/>
<evidence type="ECO:0000256" key="7">
    <source>
        <dbReference type="ARBA" id="ARBA00022840"/>
    </source>
</evidence>
<dbReference type="EC" id="6.1.1.19" evidence="11"/>
<dbReference type="InterPro" id="IPR035684">
    <property type="entry name" value="ArgRS_core"/>
</dbReference>
<dbReference type="SUPFAM" id="SSF47323">
    <property type="entry name" value="Anticodon-binding domain of a subclass of class I aminoacyl-tRNA synthetases"/>
    <property type="match status" value="1"/>
</dbReference>
<dbReference type="SMART" id="SM01016">
    <property type="entry name" value="Arg_tRNA_synt_N"/>
    <property type="match status" value="1"/>
</dbReference>
<comment type="catalytic activity">
    <reaction evidence="10 11">
        <text>tRNA(Arg) + L-arginine + ATP = L-arginyl-tRNA(Arg) + AMP + diphosphate</text>
        <dbReference type="Rhea" id="RHEA:20301"/>
        <dbReference type="Rhea" id="RHEA-COMP:9658"/>
        <dbReference type="Rhea" id="RHEA-COMP:9673"/>
        <dbReference type="ChEBI" id="CHEBI:30616"/>
        <dbReference type="ChEBI" id="CHEBI:32682"/>
        <dbReference type="ChEBI" id="CHEBI:33019"/>
        <dbReference type="ChEBI" id="CHEBI:78442"/>
        <dbReference type="ChEBI" id="CHEBI:78513"/>
        <dbReference type="ChEBI" id="CHEBI:456215"/>
        <dbReference type="EC" id="6.1.1.19"/>
    </reaction>
</comment>
<evidence type="ECO:0000256" key="5">
    <source>
        <dbReference type="ARBA" id="ARBA00022598"/>
    </source>
</evidence>
<dbReference type="Pfam" id="PF05746">
    <property type="entry name" value="DALR_1"/>
    <property type="match status" value="1"/>
</dbReference>
<dbReference type="Gene3D" id="1.10.730.10">
    <property type="entry name" value="Isoleucyl-tRNA Synthetase, Domain 1"/>
    <property type="match status" value="1"/>
</dbReference>
<organism evidence="15">
    <name type="scientific">uncultured delta proteobacterium</name>
    <dbReference type="NCBI Taxonomy" id="34034"/>
    <lineage>
        <taxon>Bacteria</taxon>
        <taxon>Deltaproteobacteria</taxon>
        <taxon>environmental samples</taxon>
    </lineage>
</organism>
<evidence type="ECO:0000256" key="10">
    <source>
        <dbReference type="ARBA" id="ARBA00049339"/>
    </source>
</evidence>
<sequence>MRAKILLSTLLQNYVASVGLPWPDKAVIEPPRDKQFGDIASNIALLLAKDMGKSPRDLAEEIAKNIKTKSTAIESVSVAGPGFVNVTLTPGFWQDTVRMVEKEQNAFGASQIGANKKIQVEYVSANPTGPLHIGHGRGAAIGDSLARVLRFAGYDVHTEYYINDAGRQMRLLGLSVWLRVQELAGNPVTWPEDWYKGDYIIDIAKEMLAQTPDLAAMPEEKGVDACFEYAMQSILDGIKEDLRIFSVGHDVWYSERSLVAKGAVEKAFERLKNAGYTYEKDGALWFRTTNLGDDKDRVLRKSDGSLTYFASDIAYHDDKYNRGFEQVVDIWGADHHGYVPRMRAAVAALGREKDQFDVILVQLVNLLRNGEQIAMSTRAGEFETLADVMKEVGVDASRFMFLSRKSDSHLDFDLELVKQRSMDNPVYYVQYAHARIAAVLRKAAERGLTLPEHGGANLALLTEKAEVELLRRMDGFADVVANAAGNLAPHHISHYLMELAGDLHSYYAAHQVLGSGDDALALARLALLRAVGRVVANGLELLGVSAPDSM</sequence>
<dbReference type="InterPro" id="IPR001412">
    <property type="entry name" value="aa-tRNA-synth_I_CS"/>
</dbReference>
<dbReference type="PANTHER" id="PTHR11956:SF5">
    <property type="entry name" value="ARGININE--TRNA LIGASE, CYTOPLASMIC"/>
    <property type="match status" value="1"/>
</dbReference>
<dbReference type="InterPro" id="IPR005148">
    <property type="entry name" value="Arg-tRNA-synth_N"/>
</dbReference>
<dbReference type="InterPro" id="IPR001278">
    <property type="entry name" value="Arg-tRNA-ligase"/>
</dbReference>